<keyword evidence="2" id="KW-0732">Signal</keyword>
<evidence type="ECO:0000259" key="3">
    <source>
        <dbReference type="Pfam" id="PF07995"/>
    </source>
</evidence>
<keyword evidence="5" id="KW-1185">Reference proteome</keyword>
<dbReference type="PANTHER" id="PTHR19328:SF13">
    <property type="entry name" value="HIPL1 PROTEIN"/>
    <property type="match status" value="1"/>
</dbReference>
<evidence type="ECO:0000313" key="5">
    <source>
        <dbReference type="Proteomes" id="UP000664859"/>
    </source>
</evidence>
<dbReference type="OrthoDB" id="10266706at2759"/>
<feature type="region of interest" description="Disordered" evidence="1">
    <location>
        <begin position="305"/>
        <end position="324"/>
    </location>
</feature>
<sequence length="678" mass="72034">MAEPRLLLLAVGLVLCARQSSSHPLCSDFTTPLLGGDAPAYEFCTALNGNPDGGCCTLEQEDGVRARFDEAVAAAARPPSDQCKAMLMEVLGPEDGMMLCRDFCQRYHDACAAALALPADFCAARSRAPDAFYCYPYAPRAWAAANHVADPAQPQLEPAFPLLQGRLPQLTGMVLRPDADAWWLLEQTGVVHELQNDPGAADFMQILDVSDRTTSGGELGLLGLAFHPNFAANGAFYVAYIGDPMATVVARFAHMPGDPEATAASEARLFVWPQAFQNHKAGWMAFTHADMAAPERPSHDLYMSTGDGGGGNDPNGNAQNPASPFGKMLRMRITQAHATAAAGAPLFEIPPDNPFANAAAGQQAALPGIVYARGLRNPWRCSFDRGTDALWCGDVGQDNVEEIDTIVKGGNYGWRDHEGERCNWGAPDFNCDLKYDAPLFQYCHSQFQQAPEPTDVQLSAAICKGQQDREMRVSHTHASPRDPGSGRRDGARAPPQARGQSTTGSTVCCCRPQTVAALAGIAYTAPSQARTRTAAAGPQSTTCSVAQHGGRKRCTARIIKRTDCPQHASRRPSPRTSLLPPQCVQVQGQSITGGVVYRGRALAAALGGAYVFADYEARLIAAIRRDGGDGGAWHALPVAGPANGAGQVSAFAEDRDGEVLVVSYNPPAILRCGGAPAH</sequence>
<feature type="signal peptide" evidence="2">
    <location>
        <begin position="1"/>
        <end position="22"/>
    </location>
</feature>
<dbReference type="InterPro" id="IPR012938">
    <property type="entry name" value="Glc/Sorbosone_DH"/>
</dbReference>
<comment type="caution">
    <text evidence="4">The sequence shown here is derived from an EMBL/GenBank/DDBJ whole genome shotgun (WGS) entry which is preliminary data.</text>
</comment>
<dbReference type="Proteomes" id="UP000664859">
    <property type="component" value="Unassembled WGS sequence"/>
</dbReference>
<feature type="chain" id="PRO_5032314223" evidence="2">
    <location>
        <begin position="23"/>
        <end position="678"/>
    </location>
</feature>
<dbReference type="AlphaFoldDB" id="A0A836CDA7"/>
<evidence type="ECO:0000313" key="4">
    <source>
        <dbReference type="EMBL" id="KAG5179816.1"/>
    </source>
</evidence>
<dbReference type="Pfam" id="PF07995">
    <property type="entry name" value="GSDH"/>
    <property type="match status" value="1"/>
</dbReference>
<dbReference type="EMBL" id="JAFCMP010000445">
    <property type="protein sequence ID" value="KAG5179816.1"/>
    <property type="molecule type" value="Genomic_DNA"/>
</dbReference>
<dbReference type="Gene3D" id="2.120.10.30">
    <property type="entry name" value="TolB, C-terminal domain"/>
    <property type="match status" value="2"/>
</dbReference>
<feature type="domain" description="Glucose/Sorbosone dehydrogenase" evidence="3">
    <location>
        <begin position="181"/>
        <end position="418"/>
    </location>
</feature>
<dbReference type="PANTHER" id="PTHR19328">
    <property type="entry name" value="HEDGEHOG-INTERACTING PROTEIN"/>
    <property type="match status" value="1"/>
</dbReference>
<dbReference type="InterPro" id="IPR011041">
    <property type="entry name" value="Quinoprot_gluc/sorb_DH_b-prop"/>
</dbReference>
<feature type="region of interest" description="Disordered" evidence="1">
    <location>
        <begin position="468"/>
        <end position="505"/>
    </location>
</feature>
<organism evidence="4 5">
    <name type="scientific">Tribonema minus</name>
    <dbReference type="NCBI Taxonomy" id="303371"/>
    <lineage>
        <taxon>Eukaryota</taxon>
        <taxon>Sar</taxon>
        <taxon>Stramenopiles</taxon>
        <taxon>Ochrophyta</taxon>
        <taxon>PX clade</taxon>
        <taxon>Xanthophyceae</taxon>
        <taxon>Tribonematales</taxon>
        <taxon>Tribonemataceae</taxon>
        <taxon>Tribonema</taxon>
    </lineage>
</organism>
<name>A0A836CDA7_9STRA</name>
<gene>
    <name evidence="4" type="ORF">JKP88DRAFT_241788</name>
</gene>
<dbReference type="SUPFAM" id="SSF50952">
    <property type="entry name" value="Soluble quinoprotein glucose dehydrogenase"/>
    <property type="match status" value="1"/>
</dbReference>
<evidence type="ECO:0000256" key="2">
    <source>
        <dbReference type="SAM" id="SignalP"/>
    </source>
</evidence>
<dbReference type="InterPro" id="IPR011042">
    <property type="entry name" value="6-blade_b-propeller_TolB-like"/>
</dbReference>
<reference evidence="4" key="1">
    <citation type="submission" date="2021-02" db="EMBL/GenBank/DDBJ databases">
        <title>First Annotated Genome of the Yellow-green Alga Tribonema minus.</title>
        <authorList>
            <person name="Mahan K.M."/>
        </authorList>
    </citation>
    <scope>NUCLEOTIDE SEQUENCE</scope>
    <source>
        <strain evidence="4">UTEX B ZZ1240</strain>
    </source>
</reference>
<accession>A0A836CDA7</accession>
<evidence type="ECO:0000256" key="1">
    <source>
        <dbReference type="SAM" id="MobiDB-lite"/>
    </source>
</evidence>
<protein>
    <submittedName>
        <fullName evidence="4">Sorbosone dehydrogenase-domain-containing protein</fullName>
    </submittedName>
</protein>
<proteinExistence type="predicted"/>